<reference evidence="1 2" key="1">
    <citation type="submission" date="2019-11" db="EMBL/GenBank/DDBJ databases">
        <title>Metabolism of dissolved organic matter in forest soils.</title>
        <authorList>
            <person name="Cyle K.T."/>
            <person name="Wilhelm R.C."/>
            <person name="Martinez C.E."/>
        </authorList>
    </citation>
    <scope>NUCLEOTIDE SEQUENCE [LARGE SCALE GENOMIC DNA]</scope>
    <source>
        <strain evidence="1 2">5N</strain>
    </source>
</reference>
<evidence type="ECO:0000313" key="1">
    <source>
        <dbReference type="EMBL" id="NPT61212.1"/>
    </source>
</evidence>
<keyword evidence="2" id="KW-1185">Reference proteome</keyword>
<dbReference type="EMBL" id="WOEZ01000258">
    <property type="protein sequence ID" value="NPT61212.1"/>
    <property type="molecule type" value="Genomic_DNA"/>
</dbReference>
<proteinExistence type="predicted"/>
<organism evidence="1 2">
    <name type="scientific">Paraburkholderia elongata</name>
    <dbReference type="NCBI Taxonomy" id="2675747"/>
    <lineage>
        <taxon>Bacteria</taxon>
        <taxon>Pseudomonadati</taxon>
        <taxon>Pseudomonadota</taxon>
        <taxon>Betaproteobacteria</taxon>
        <taxon>Burkholderiales</taxon>
        <taxon>Burkholderiaceae</taxon>
        <taxon>Paraburkholderia</taxon>
    </lineage>
</organism>
<dbReference type="AlphaFoldDB" id="A0A972SNG3"/>
<evidence type="ECO:0000313" key="2">
    <source>
        <dbReference type="Proteomes" id="UP000655523"/>
    </source>
</evidence>
<accession>A0A972SNG3</accession>
<sequence length="96" mass="11101">MENCRSTGQQPIPEGDTIFDYAAKVGIPHDILLLHWQEFKARYSEEGAKHQKDWRAVYRNSVRGNWYKLWRMDGNGARALTNLGEQAKRAHTKESA</sequence>
<protein>
    <submittedName>
        <fullName evidence="1">Uncharacterized protein</fullName>
    </submittedName>
</protein>
<name>A0A972SNG3_9BURK</name>
<gene>
    <name evidence="1" type="ORF">GNZ13_43435</name>
</gene>
<dbReference type="Proteomes" id="UP000655523">
    <property type="component" value="Unassembled WGS sequence"/>
</dbReference>
<comment type="caution">
    <text evidence="1">The sequence shown here is derived from an EMBL/GenBank/DDBJ whole genome shotgun (WGS) entry which is preliminary data.</text>
</comment>